<protein>
    <recommendedName>
        <fullName evidence="3">Ester cyclase</fullName>
    </recommendedName>
</protein>
<dbReference type="EMBL" id="BSFP01000058">
    <property type="protein sequence ID" value="GLL05477.1"/>
    <property type="molecule type" value="Genomic_DNA"/>
</dbReference>
<dbReference type="Pfam" id="PF07366">
    <property type="entry name" value="SnoaL"/>
    <property type="match status" value="1"/>
</dbReference>
<dbReference type="Gene3D" id="3.10.450.50">
    <property type="match status" value="1"/>
</dbReference>
<accession>A0A9W6KNY3</accession>
<gene>
    <name evidence="1" type="ORF">GCM10017581_072240</name>
</gene>
<evidence type="ECO:0000313" key="2">
    <source>
        <dbReference type="Proteomes" id="UP001143480"/>
    </source>
</evidence>
<keyword evidence="2" id="KW-1185">Reference proteome</keyword>
<dbReference type="InterPro" id="IPR009959">
    <property type="entry name" value="Cyclase_SnoaL-like"/>
</dbReference>
<evidence type="ECO:0008006" key="3">
    <source>
        <dbReference type="Google" id="ProtNLM"/>
    </source>
</evidence>
<dbReference type="Proteomes" id="UP001143480">
    <property type="component" value="Unassembled WGS sequence"/>
</dbReference>
<dbReference type="InterPro" id="IPR032710">
    <property type="entry name" value="NTF2-like_dom_sf"/>
</dbReference>
<comment type="caution">
    <text evidence="1">The sequence shown here is derived from an EMBL/GenBank/DDBJ whole genome shotgun (WGS) entry which is preliminary data.</text>
</comment>
<reference evidence="1" key="2">
    <citation type="submission" date="2023-01" db="EMBL/GenBank/DDBJ databases">
        <authorList>
            <person name="Sun Q."/>
            <person name="Evtushenko L."/>
        </authorList>
    </citation>
    <scope>NUCLEOTIDE SEQUENCE</scope>
    <source>
        <strain evidence="1">VKM Ac-1321</strain>
    </source>
</reference>
<dbReference type="AlphaFoldDB" id="A0A9W6KNY3"/>
<sequence length="179" mass="19839">MTVSEGTRASLLDVAARAVQAMQAGELDDFQRLVHPKAVNREDVVEPPAARVGGPEAFLASAHWLRGAFSDLRFVIEDAAADGDLTILRVTMSGRHTGPFVVYGADARVDRVFAPTGRSFAVHQTHWQRIRDGRVIEHWADRDDQGMAMQAGWIPPSPLYLIRCARATARARRDQANRR</sequence>
<organism evidence="1 2">
    <name type="scientific">Dactylosporangium matsuzakiense</name>
    <dbReference type="NCBI Taxonomy" id="53360"/>
    <lineage>
        <taxon>Bacteria</taxon>
        <taxon>Bacillati</taxon>
        <taxon>Actinomycetota</taxon>
        <taxon>Actinomycetes</taxon>
        <taxon>Micromonosporales</taxon>
        <taxon>Micromonosporaceae</taxon>
        <taxon>Dactylosporangium</taxon>
    </lineage>
</organism>
<proteinExistence type="predicted"/>
<evidence type="ECO:0000313" key="1">
    <source>
        <dbReference type="EMBL" id="GLL05477.1"/>
    </source>
</evidence>
<dbReference type="RefSeq" id="WP_261965062.1">
    <property type="nucleotide sequence ID" value="NZ_BAAAXA010000001.1"/>
</dbReference>
<name>A0A9W6KNY3_9ACTN</name>
<dbReference type="GO" id="GO:0030638">
    <property type="term" value="P:polyketide metabolic process"/>
    <property type="evidence" value="ECO:0007669"/>
    <property type="project" value="InterPro"/>
</dbReference>
<reference evidence="1" key="1">
    <citation type="journal article" date="2014" name="Int. J. Syst. Evol. Microbiol.">
        <title>Complete genome sequence of Corynebacterium casei LMG S-19264T (=DSM 44701T), isolated from a smear-ripened cheese.</title>
        <authorList>
            <consortium name="US DOE Joint Genome Institute (JGI-PGF)"/>
            <person name="Walter F."/>
            <person name="Albersmeier A."/>
            <person name="Kalinowski J."/>
            <person name="Ruckert C."/>
        </authorList>
    </citation>
    <scope>NUCLEOTIDE SEQUENCE</scope>
    <source>
        <strain evidence="1">VKM Ac-1321</strain>
    </source>
</reference>
<dbReference type="SUPFAM" id="SSF54427">
    <property type="entry name" value="NTF2-like"/>
    <property type="match status" value="1"/>
</dbReference>